<evidence type="ECO:0000313" key="2">
    <source>
        <dbReference type="EMBL" id="ABA94853.1"/>
    </source>
</evidence>
<accession>Q2R0S5</accession>
<feature type="compositionally biased region" description="Gly residues" evidence="1">
    <location>
        <begin position="345"/>
        <end position="354"/>
    </location>
</feature>
<sequence>MSATWFTEGWAHARCGARVSGERGSRASTGWTKDARAHAQPVGAPWTVRARGGEGRRRLTGSARSKPRWRRRGAYVAATWAGGRRKKGARPNGRRTAAEFTGARRYLNGKRKRTGGGKGREEASRRLGFAGKRPEAVDCGDAHRWRAKGENGGGRGGINSRRWEYLRGSRSSSPASDGAERRRGDLATSGGLRERAATVASLWRVVARLGALSTRVREDYRATARAKGGRGQTGRENGGRHYRAETGAVTSGRQRGSELSGLGPGKGRKMGARSPASRVLARTGLPGARRRTATARAEEGRQWRGGARGEVMSVWEGRTDLGGQALGWRQRRFRGRCESGDGVDALGGEGGGSCGEIEPREREEQRRLARGELALGQGGGGELAVAPVVQAVAGGDADGGRGKGKRRGKKRGSLQADSGRE</sequence>
<organism evidence="2">
    <name type="scientific">Oryza sativa subsp. japonica</name>
    <name type="common">Rice</name>
    <dbReference type="NCBI Taxonomy" id="39947"/>
    <lineage>
        <taxon>Eukaryota</taxon>
        <taxon>Viridiplantae</taxon>
        <taxon>Streptophyta</taxon>
        <taxon>Embryophyta</taxon>
        <taxon>Tracheophyta</taxon>
        <taxon>Spermatophyta</taxon>
        <taxon>Magnoliopsida</taxon>
        <taxon>Liliopsida</taxon>
        <taxon>Poales</taxon>
        <taxon>Poaceae</taxon>
        <taxon>BOP clade</taxon>
        <taxon>Oryzoideae</taxon>
        <taxon>Oryzeae</taxon>
        <taxon>Oryzinae</taxon>
        <taxon>Oryza</taxon>
        <taxon>Oryza sativa</taxon>
    </lineage>
</organism>
<proteinExistence type="predicted"/>
<evidence type="ECO:0000256" key="1">
    <source>
        <dbReference type="SAM" id="MobiDB-lite"/>
    </source>
</evidence>
<reference evidence="2" key="1">
    <citation type="journal article" date="2005" name="BMC Biol.">
        <title>The sequence of rice chromosomes 11 and 12, rich in disease resistance genes and recent gene duplications.</title>
        <authorList>
            <consortium name="The rice chromosomes 11 and 12 sequencing consortia"/>
        </authorList>
    </citation>
    <scope>NUCLEOTIDE SEQUENCE [LARGE SCALE GENOMIC DNA]</scope>
</reference>
<dbReference type="AlphaFoldDB" id="Q2R0S5"/>
<reference evidence="2" key="2">
    <citation type="submission" date="2005-04" db="EMBL/GenBank/DDBJ databases">
        <authorList>
            <person name="Buell C.R."/>
            <person name="Wing R.A."/>
            <person name="McCombie W.A."/>
            <person name="Ouyang S."/>
        </authorList>
    </citation>
    <scope>NUCLEOTIDE SEQUENCE</scope>
</reference>
<name>Q2R0S5_ORYSJ</name>
<dbReference type="EMBL" id="DP000010">
    <property type="protein sequence ID" value="ABA94853.1"/>
    <property type="molecule type" value="Genomic_DNA"/>
</dbReference>
<feature type="region of interest" description="Disordered" evidence="1">
    <location>
        <begin position="223"/>
        <end position="303"/>
    </location>
</feature>
<feature type="region of interest" description="Disordered" evidence="1">
    <location>
        <begin position="339"/>
        <end position="366"/>
    </location>
</feature>
<feature type="region of interest" description="Disordered" evidence="1">
    <location>
        <begin position="165"/>
        <end position="191"/>
    </location>
</feature>
<feature type="compositionally biased region" description="Basic residues" evidence="1">
    <location>
        <begin position="402"/>
        <end position="412"/>
    </location>
</feature>
<reference evidence="2" key="3">
    <citation type="submission" date="2006-01" db="EMBL/GenBank/DDBJ databases">
        <authorList>
            <person name="Buell R."/>
        </authorList>
    </citation>
    <scope>NUCLEOTIDE SEQUENCE</scope>
</reference>
<feature type="region of interest" description="Disordered" evidence="1">
    <location>
        <begin position="22"/>
        <end position="41"/>
    </location>
</feature>
<gene>
    <name evidence="2" type="ordered locus">LOC_Os11g41580</name>
</gene>
<feature type="region of interest" description="Disordered" evidence="1">
    <location>
        <begin position="392"/>
        <end position="421"/>
    </location>
</feature>
<protein>
    <submittedName>
        <fullName evidence="2">Transposon protein, putative, unclassified</fullName>
    </submittedName>
</protein>
<feature type="compositionally biased region" description="Basic and acidic residues" evidence="1">
    <location>
        <begin position="357"/>
        <end position="366"/>
    </location>
</feature>